<gene>
    <name evidence="3" type="ORF">MSAN_00633400</name>
</gene>
<organism evidence="3 4">
    <name type="scientific">Mycena sanguinolenta</name>
    <dbReference type="NCBI Taxonomy" id="230812"/>
    <lineage>
        <taxon>Eukaryota</taxon>
        <taxon>Fungi</taxon>
        <taxon>Dikarya</taxon>
        <taxon>Basidiomycota</taxon>
        <taxon>Agaricomycotina</taxon>
        <taxon>Agaricomycetes</taxon>
        <taxon>Agaricomycetidae</taxon>
        <taxon>Agaricales</taxon>
        <taxon>Marasmiineae</taxon>
        <taxon>Mycenaceae</taxon>
        <taxon>Mycena</taxon>
    </lineage>
</organism>
<feature type="transmembrane region" description="Helical" evidence="1">
    <location>
        <begin position="284"/>
        <end position="306"/>
    </location>
</feature>
<feature type="chain" id="PRO_5034009931" evidence="2">
    <location>
        <begin position="18"/>
        <end position="395"/>
    </location>
</feature>
<dbReference type="Proteomes" id="UP000623467">
    <property type="component" value="Unassembled WGS sequence"/>
</dbReference>
<keyword evidence="1" id="KW-1133">Transmembrane helix</keyword>
<feature type="transmembrane region" description="Helical" evidence="1">
    <location>
        <begin position="318"/>
        <end position="341"/>
    </location>
</feature>
<keyword evidence="4" id="KW-1185">Reference proteome</keyword>
<dbReference type="EMBL" id="JACAZH010000004">
    <property type="protein sequence ID" value="KAF7370034.1"/>
    <property type="molecule type" value="Genomic_DNA"/>
</dbReference>
<keyword evidence="2" id="KW-0732">Signal</keyword>
<feature type="signal peptide" evidence="2">
    <location>
        <begin position="1"/>
        <end position="17"/>
    </location>
</feature>
<accession>A0A8H6Z306</accession>
<feature type="transmembrane region" description="Helical" evidence="1">
    <location>
        <begin position="199"/>
        <end position="217"/>
    </location>
</feature>
<feature type="transmembrane region" description="Helical" evidence="1">
    <location>
        <begin position="347"/>
        <end position="373"/>
    </location>
</feature>
<evidence type="ECO:0000313" key="4">
    <source>
        <dbReference type="Proteomes" id="UP000623467"/>
    </source>
</evidence>
<keyword evidence="1" id="KW-0812">Transmembrane</keyword>
<feature type="transmembrane region" description="Helical" evidence="1">
    <location>
        <begin position="82"/>
        <end position="102"/>
    </location>
</feature>
<proteinExistence type="predicted"/>
<dbReference type="AlphaFoldDB" id="A0A8H6Z306"/>
<evidence type="ECO:0000256" key="2">
    <source>
        <dbReference type="SAM" id="SignalP"/>
    </source>
</evidence>
<feature type="transmembrane region" description="Helical" evidence="1">
    <location>
        <begin position="41"/>
        <end position="61"/>
    </location>
</feature>
<sequence length="395" mass="43946">MLLILLAVHLLSKDGKAAPLSRSLNTRASTDTCDDINNRRTLFSVVWGSLVTIFACTWMSVHPNVPPPDQSRLQLFWRRLKMMLIAIIAPEIMVGFAAHQFFGSRWLVKNLKFSSVQAFFFCMGGFVSPTGHPIATKKQLRDPDLGSELQEAIRNVDDREIMNMSKGDALSKGVALLQGLWFILQCLARVHQRLVVTQLEVATLAFAVVNVFIWLLWWNKPLDVQWPIVVGPPTRPDTDTLPVQLPRSERFLSAIVGYSEADYHPLLSDSVPSFWSTTNDNAEAYSLLILVGTLFGAIHCTAWNAIFPTPAEMWIWRMSSLVVVVIPGLTFLLPLIGIIIIDQVDESALGVITTLASPIYIAARVILVVLPLVGLRSLPVSALVDVNWSTYIPHI</sequence>
<evidence type="ECO:0000256" key="1">
    <source>
        <dbReference type="SAM" id="Phobius"/>
    </source>
</evidence>
<dbReference type="PANTHER" id="PTHR35043:SF7">
    <property type="entry name" value="TRANSCRIPTION FACTOR DOMAIN-CONTAINING PROTEIN"/>
    <property type="match status" value="1"/>
</dbReference>
<comment type="caution">
    <text evidence="3">The sequence shown here is derived from an EMBL/GenBank/DDBJ whole genome shotgun (WGS) entry which is preliminary data.</text>
</comment>
<protein>
    <submittedName>
        <fullName evidence="3">Uncharacterized protein</fullName>
    </submittedName>
</protein>
<dbReference type="OrthoDB" id="9451547at2759"/>
<reference evidence="3" key="1">
    <citation type="submission" date="2020-05" db="EMBL/GenBank/DDBJ databases">
        <title>Mycena genomes resolve the evolution of fungal bioluminescence.</title>
        <authorList>
            <person name="Tsai I.J."/>
        </authorList>
    </citation>
    <scope>NUCLEOTIDE SEQUENCE</scope>
    <source>
        <strain evidence="3">160909Yilan</strain>
    </source>
</reference>
<keyword evidence="1" id="KW-0472">Membrane</keyword>
<dbReference type="PANTHER" id="PTHR35043">
    <property type="entry name" value="TRANSCRIPTION FACTOR DOMAIN-CONTAINING PROTEIN"/>
    <property type="match status" value="1"/>
</dbReference>
<evidence type="ECO:0000313" key="3">
    <source>
        <dbReference type="EMBL" id="KAF7370034.1"/>
    </source>
</evidence>
<name>A0A8H6Z306_9AGAR</name>